<keyword evidence="3" id="KW-1185">Reference proteome</keyword>
<organism evidence="2 3">
    <name type="scientific">Dufourea novaeangliae</name>
    <name type="common">Sweat bee</name>
    <dbReference type="NCBI Taxonomy" id="178035"/>
    <lineage>
        <taxon>Eukaryota</taxon>
        <taxon>Metazoa</taxon>
        <taxon>Ecdysozoa</taxon>
        <taxon>Arthropoda</taxon>
        <taxon>Hexapoda</taxon>
        <taxon>Insecta</taxon>
        <taxon>Pterygota</taxon>
        <taxon>Neoptera</taxon>
        <taxon>Endopterygota</taxon>
        <taxon>Hymenoptera</taxon>
        <taxon>Apocrita</taxon>
        <taxon>Aculeata</taxon>
        <taxon>Apoidea</taxon>
        <taxon>Anthophila</taxon>
        <taxon>Halictidae</taxon>
        <taxon>Rophitinae</taxon>
        <taxon>Dufourea</taxon>
    </lineage>
</organism>
<proteinExistence type="predicted"/>
<dbReference type="AlphaFoldDB" id="A0A154PG42"/>
<evidence type="ECO:0000313" key="3">
    <source>
        <dbReference type="Proteomes" id="UP000076502"/>
    </source>
</evidence>
<gene>
    <name evidence="2" type="ORF">WN55_01143</name>
</gene>
<feature type="region of interest" description="Disordered" evidence="1">
    <location>
        <begin position="155"/>
        <end position="187"/>
    </location>
</feature>
<dbReference type="Proteomes" id="UP000076502">
    <property type="component" value="Unassembled WGS sequence"/>
</dbReference>
<accession>A0A154PG42</accession>
<feature type="region of interest" description="Disordered" evidence="1">
    <location>
        <begin position="240"/>
        <end position="263"/>
    </location>
</feature>
<sequence>MAIGCWDEDSTQDAYVTWSQFMEDLPRWRPICGPLWLKSPPITQISDNKRQRDNELKRCYLRKLSPMSKNNQIISMPISDLYNTSLLHKIVLAFNLFILQPLRFEIPSIPDGFKEYQKKKKSQWNKQKHLTPYSGASFDGTRTQESRSLSADHVPRAKINYPPPGQPLAVTTRRRNPPPTGDSFTKDFPPLLAVRPTTWRGMEREYISSLLSFDLLGSSTVHEQPKVSPLTDLVALDPHNPRFTQPTTSKNKQFDGPLYAKNR</sequence>
<protein>
    <submittedName>
        <fullName evidence="2">Uncharacterized protein</fullName>
    </submittedName>
</protein>
<feature type="compositionally biased region" description="Polar residues" evidence="1">
    <location>
        <begin position="242"/>
        <end position="251"/>
    </location>
</feature>
<evidence type="ECO:0000313" key="2">
    <source>
        <dbReference type="EMBL" id="KZC10160.1"/>
    </source>
</evidence>
<reference evidence="2 3" key="1">
    <citation type="submission" date="2015-07" db="EMBL/GenBank/DDBJ databases">
        <title>The genome of Dufourea novaeangliae.</title>
        <authorList>
            <person name="Pan H."/>
            <person name="Kapheim K."/>
        </authorList>
    </citation>
    <scope>NUCLEOTIDE SEQUENCE [LARGE SCALE GENOMIC DNA]</scope>
    <source>
        <strain evidence="2">0120121106</strain>
        <tissue evidence="2">Whole body</tissue>
    </source>
</reference>
<name>A0A154PG42_DUFNO</name>
<dbReference type="EMBL" id="KQ434886">
    <property type="protein sequence ID" value="KZC10160.1"/>
    <property type="molecule type" value="Genomic_DNA"/>
</dbReference>
<evidence type="ECO:0000256" key="1">
    <source>
        <dbReference type="SAM" id="MobiDB-lite"/>
    </source>
</evidence>